<dbReference type="RefSeq" id="WP_007140975.1">
    <property type="nucleotide sequence ID" value="NZ_FOKW01000013.1"/>
</dbReference>
<evidence type="ECO:0000313" key="2">
    <source>
        <dbReference type="Proteomes" id="UP000199161"/>
    </source>
</evidence>
<name>A0A1I1KW72_NATHA</name>
<reference evidence="2" key="1">
    <citation type="submission" date="2016-10" db="EMBL/GenBank/DDBJ databases">
        <authorList>
            <person name="Varghese N."/>
            <person name="Submissions S."/>
        </authorList>
    </citation>
    <scope>NUCLEOTIDE SEQUENCE [LARGE SCALE GENOMIC DNA]</scope>
    <source>
        <strain evidence="2">DSM 13078</strain>
    </source>
</reference>
<gene>
    <name evidence="1" type="ORF">SAMN05444422_11312</name>
</gene>
<organism evidence="1 2">
    <name type="scientific">Natronobacterium haloterrestre</name>
    <name type="common">Halobiforma haloterrestris</name>
    <dbReference type="NCBI Taxonomy" id="148448"/>
    <lineage>
        <taxon>Archaea</taxon>
        <taxon>Methanobacteriati</taxon>
        <taxon>Methanobacteriota</taxon>
        <taxon>Stenosarchaea group</taxon>
        <taxon>Halobacteria</taxon>
        <taxon>Halobacteriales</taxon>
        <taxon>Natrialbaceae</taxon>
        <taxon>Natronobacterium</taxon>
    </lineage>
</organism>
<keyword evidence="2" id="KW-1185">Reference proteome</keyword>
<accession>A0A1I1KW72</accession>
<dbReference type="Proteomes" id="UP000199161">
    <property type="component" value="Unassembled WGS sequence"/>
</dbReference>
<dbReference type="EMBL" id="FOKW01000013">
    <property type="protein sequence ID" value="SFC64532.1"/>
    <property type="molecule type" value="Genomic_DNA"/>
</dbReference>
<proteinExistence type="predicted"/>
<evidence type="ECO:0000313" key="1">
    <source>
        <dbReference type="EMBL" id="SFC64532.1"/>
    </source>
</evidence>
<protein>
    <submittedName>
        <fullName evidence="1">Uncharacterized protein</fullName>
    </submittedName>
</protein>
<dbReference type="GeneID" id="78828487"/>
<sequence>MPEFVSITCEECGDEFRAYPDANAAERGFCSPACSLANAD</sequence>
<dbReference type="AlphaFoldDB" id="A0A1I1KW72"/>